<evidence type="ECO:0000256" key="4">
    <source>
        <dbReference type="ARBA" id="ARBA00023125"/>
    </source>
</evidence>
<dbReference type="NCBIfam" id="NF033581">
    <property type="entry name" value="transpos_IS5_4"/>
    <property type="match status" value="1"/>
</dbReference>
<proteinExistence type="inferred from homology"/>
<feature type="region of interest" description="Disordered" evidence="6">
    <location>
        <begin position="161"/>
        <end position="208"/>
    </location>
</feature>
<dbReference type="InterPro" id="IPR002559">
    <property type="entry name" value="Transposase_11"/>
</dbReference>
<gene>
    <name evidence="9" type="ordered locus">Hhal_0419</name>
</gene>
<dbReference type="EMBL" id="CP000544">
    <property type="protein sequence ID" value="ABM61208.1"/>
    <property type="molecule type" value="Genomic_DNA"/>
</dbReference>
<dbReference type="InterPro" id="IPR047959">
    <property type="entry name" value="Transpos_IS5"/>
</dbReference>
<dbReference type="Pfam" id="PF01609">
    <property type="entry name" value="DDE_Tnp_1"/>
    <property type="match status" value="1"/>
</dbReference>
<organism evidence="9 10">
    <name type="scientific">Halorhodospira halophila (strain DSM 244 / SL1)</name>
    <name type="common">Ectothiorhodospira halophila (strain DSM 244 / SL1)</name>
    <dbReference type="NCBI Taxonomy" id="349124"/>
    <lineage>
        <taxon>Bacteria</taxon>
        <taxon>Pseudomonadati</taxon>
        <taxon>Pseudomonadota</taxon>
        <taxon>Gammaproteobacteria</taxon>
        <taxon>Chromatiales</taxon>
        <taxon>Ectothiorhodospiraceae</taxon>
        <taxon>Halorhodospira</taxon>
    </lineage>
</organism>
<reference evidence="9 10" key="2">
    <citation type="journal article" date="2013" name="Stand. Genomic Sci.">
        <title>Complete genome sequence of Halorhodospira halophila SL1.</title>
        <authorList>
            <person name="Challacombe J.F."/>
            <person name="Majid S."/>
            <person name="Deole R."/>
            <person name="Brettin T.S."/>
            <person name="Bruce D."/>
            <person name="Delano S.F."/>
            <person name="Detter J.C."/>
            <person name="Gleasner C.D."/>
            <person name="Han C.S."/>
            <person name="Misra M."/>
            <person name="Reitenga K.G."/>
            <person name="Mikhailova N."/>
            <person name="Woyke T."/>
            <person name="Pitluck S."/>
            <person name="Nolan M."/>
            <person name="Land M.L."/>
            <person name="Saunders E."/>
            <person name="Tapia R."/>
            <person name="Lapidus A."/>
            <person name="Ivanova N."/>
            <person name="Hoff W.D."/>
        </authorList>
    </citation>
    <scope>NUCLEOTIDE SEQUENCE [LARGE SCALE GENOMIC DNA]</scope>
    <source>
        <strain evidence="10">DSM 244 / SL1</strain>
    </source>
</reference>
<evidence type="ECO:0000313" key="9">
    <source>
        <dbReference type="EMBL" id="ABM61208.1"/>
    </source>
</evidence>
<evidence type="ECO:0000259" key="7">
    <source>
        <dbReference type="Pfam" id="PF01609"/>
    </source>
</evidence>
<name>A1WU46_HALHL</name>
<dbReference type="KEGG" id="hha:Hhal_0419"/>
<reference evidence="10" key="1">
    <citation type="submission" date="2006-12" db="EMBL/GenBank/DDBJ databases">
        <title>Complete sequence of Halorhodospira halophila SL1.</title>
        <authorList>
            <consortium name="US DOE Joint Genome Institute"/>
            <person name="Copeland A."/>
            <person name="Lucas S."/>
            <person name="Lapidus A."/>
            <person name="Barry K."/>
            <person name="Detter J.C."/>
            <person name="Glavina del Rio T."/>
            <person name="Hammon N."/>
            <person name="Israni S."/>
            <person name="Dalin E."/>
            <person name="Tice H."/>
            <person name="Pitluck S."/>
            <person name="Saunders E."/>
            <person name="Brettin T."/>
            <person name="Bruce D."/>
            <person name="Han C."/>
            <person name="Tapia R."/>
            <person name="Schmutz J."/>
            <person name="Larimer F."/>
            <person name="Land M."/>
            <person name="Hauser L."/>
            <person name="Kyrpides N."/>
            <person name="Mikhailova N."/>
            <person name="Hoff W."/>
            <person name="Richardson P."/>
        </authorList>
    </citation>
    <scope>NUCLEOTIDE SEQUENCE [LARGE SCALE GENOMIC DNA]</scope>
    <source>
        <strain evidence="10">DSM 244 / SL1</strain>
    </source>
</reference>
<evidence type="ECO:0000256" key="6">
    <source>
        <dbReference type="SAM" id="MobiDB-lite"/>
    </source>
</evidence>
<protein>
    <submittedName>
        <fullName evidence="9">Transposase, IS4 family</fullName>
    </submittedName>
</protein>
<evidence type="ECO:0000256" key="2">
    <source>
        <dbReference type="ARBA" id="ARBA00010075"/>
    </source>
</evidence>
<dbReference type="OrthoDB" id="9182628at2"/>
<dbReference type="RefSeq" id="WP_011813231.1">
    <property type="nucleotide sequence ID" value="NC_008789.1"/>
</dbReference>
<evidence type="ECO:0000256" key="3">
    <source>
        <dbReference type="ARBA" id="ARBA00022578"/>
    </source>
</evidence>
<dbReference type="Proteomes" id="UP000000647">
    <property type="component" value="Chromosome"/>
</dbReference>
<dbReference type="Pfam" id="PF05598">
    <property type="entry name" value="DUF772"/>
    <property type="match status" value="1"/>
</dbReference>
<accession>A1WU46</accession>
<dbReference type="PANTHER" id="PTHR35604:SF2">
    <property type="entry name" value="TRANSPOSASE INSH FOR INSERTION SEQUENCE ELEMENT IS5A-RELATED"/>
    <property type="match status" value="1"/>
</dbReference>
<keyword evidence="4" id="KW-0238">DNA-binding</keyword>
<dbReference type="HOGENOM" id="CLU_021293_3_2_6"/>
<sequence>MRGEDVEQQHMFSYVSLEDRIPKNHPLREIRVLVDRLLDSISDELDAVYSGTGRPSIPPERLIRALLLQALYSIRSGRLLMEQLDCNLLFRWFVGLQVDDPVWHPTTFTKSRDRLIEAEVAQRLLRSFTELEEVRPLLSDEHFSVDGTLIEAWASMKSFKPISQDGDSSGDDDLQSGGRNPTVNFRGQQRRNDTHASSTDPNARLYRKGQGQPARLCYIGHALMENRHGLIVDTRLTQACGTAEREAALEMIREIPAERGRLTLAGDAGYNTRDFVQALREYEVTPHVAEKRRFNAVDGRTTRHPGYAVSQRIRKRVEEFFGWSKTVGGLRKTRFIGPDRVGWDFGFHALAYNLVRTPKLLGAG</sequence>
<evidence type="ECO:0000259" key="8">
    <source>
        <dbReference type="Pfam" id="PF05598"/>
    </source>
</evidence>
<dbReference type="PANTHER" id="PTHR35604">
    <property type="entry name" value="TRANSPOSASE INSH FOR INSERTION SEQUENCE ELEMENT IS5A-RELATED"/>
    <property type="match status" value="1"/>
</dbReference>
<comment type="similarity">
    <text evidence="2">Belongs to the transposase 11 family.</text>
</comment>
<evidence type="ECO:0000313" key="10">
    <source>
        <dbReference type="Proteomes" id="UP000000647"/>
    </source>
</evidence>
<dbReference type="AlphaFoldDB" id="A1WU46"/>
<evidence type="ECO:0000256" key="1">
    <source>
        <dbReference type="ARBA" id="ARBA00003544"/>
    </source>
</evidence>
<feature type="domain" description="Transposase InsH N-terminal" evidence="8">
    <location>
        <begin position="16"/>
        <end position="114"/>
    </location>
</feature>
<comment type="function">
    <text evidence="1">Involved in the transposition of the insertion sequence IS5.</text>
</comment>
<feature type="domain" description="Transposase IS4-like" evidence="7">
    <location>
        <begin position="211"/>
        <end position="354"/>
    </location>
</feature>
<dbReference type="STRING" id="349124.Hhal_0419"/>
<dbReference type="eggNOG" id="COG3039">
    <property type="taxonomic scope" value="Bacteria"/>
</dbReference>
<evidence type="ECO:0000256" key="5">
    <source>
        <dbReference type="ARBA" id="ARBA00023172"/>
    </source>
</evidence>
<keyword evidence="3" id="KW-0815">Transposition</keyword>
<keyword evidence="5" id="KW-0233">DNA recombination</keyword>
<keyword evidence="10" id="KW-1185">Reference proteome</keyword>
<dbReference type="GO" id="GO:0003677">
    <property type="term" value="F:DNA binding"/>
    <property type="evidence" value="ECO:0007669"/>
    <property type="project" value="UniProtKB-KW"/>
</dbReference>
<dbReference type="GO" id="GO:0006313">
    <property type="term" value="P:DNA transposition"/>
    <property type="evidence" value="ECO:0007669"/>
    <property type="project" value="InterPro"/>
</dbReference>
<dbReference type="InterPro" id="IPR008490">
    <property type="entry name" value="Transposase_InsH_N"/>
</dbReference>
<dbReference type="GO" id="GO:0004803">
    <property type="term" value="F:transposase activity"/>
    <property type="evidence" value="ECO:0007669"/>
    <property type="project" value="InterPro"/>
</dbReference>